<protein>
    <submittedName>
        <fullName evidence="1">Divergent polysaccharide deacetylase family protein</fullName>
    </submittedName>
</protein>
<dbReference type="InterPro" id="IPR006837">
    <property type="entry name" value="Divergent_DAC"/>
</dbReference>
<gene>
    <name evidence="1" type="ORF">IC620_14785</name>
</gene>
<dbReference type="GO" id="GO:0005975">
    <property type="term" value="P:carbohydrate metabolic process"/>
    <property type="evidence" value="ECO:0007669"/>
    <property type="project" value="InterPro"/>
</dbReference>
<dbReference type="EMBL" id="JACXAH010000030">
    <property type="protein sequence ID" value="MBD1373611.1"/>
    <property type="molecule type" value="Genomic_DNA"/>
</dbReference>
<evidence type="ECO:0000313" key="2">
    <source>
        <dbReference type="Proteomes" id="UP000661691"/>
    </source>
</evidence>
<evidence type="ECO:0000313" key="1">
    <source>
        <dbReference type="EMBL" id="MBD1373611.1"/>
    </source>
</evidence>
<keyword evidence="2" id="KW-1185">Reference proteome</keyword>
<sequence>MRTDYRKQILMLVLCVFFLCTPMSTSYALSSSPKKVAIIIDDFGNNLKGSKAFFSIQAPLTVAIMPFLKTSTEDAQKAHEAGFEVILHLPMEPVRGKKSWLGPGAITTDMTSEEIKNTLRKDLDSLPHVVGINNHMGSKATADERVVKAILEVLKERDLFIIDSLTSTHSKIEKLAKEMQVPYKRRTLFLDNQNSKSAISNQYQLLIKRTLNQGWGIAIGHVGHQGINTYEATTDVLTQFKKEQIELVHVSEIVSPSKH</sequence>
<comment type="caution">
    <text evidence="1">The sequence shown here is derived from an EMBL/GenBank/DDBJ whole genome shotgun (WGS) entry which is preliminary data.</text>
</comment>
<dbReference type="RefSeq" id="WP_191138834.1">
    <property type="nucleotide sequence ID" value="NZ_JACXAG020000001.1"/>
</dbReference>
<dbReference type="Proteomes" id="UP000661691">
    <property type="component" value="Unassembled WGS sequence"/>
</dbReference>
<dbReference type="Gene3D" id="3.20.20.370">
    <property type="entry name" value="Glycoside hydrolase/deacetylase"/>
    <property type="match status" value="1"/>
</dbReference>
<dbReference type="InterPro" id="IPR011330">
    <property type="entry name" value="Glyco_hydro/deAcase_b/a-brl"/>
</dbReference>
<organism evidence="1 2">
    <name type="scientific">Polycladospora coralii</name>
    <dbReference type="NCBI Taxonomy" id="2771432"/>
    <lineage>
        <taxon>Bacteria</taxon>
        <taxon>Bacillati</taxon>
        <taxon>Bacillota</taxon>
        <taxon>Bacilli</taxon>
        <taxon>Bacillales</taxon>
        <taxon>Thermoactinomycetaceae</taxon>
        <taxon>Polycladospora</taxon>
    </lineage>
</organism>
<dbReference type="PANTHER" id="PTHR30105">
    <property type="entry name" value="UNCHARACTERIZED YIBQ-RELATED"/>
    <property type="match status" value="1"/>
</dbReference>
<dbReference type="AlphaFoldDB" id="A0A926NB30"/>
<accession>A0A926NB30</accession>
<dbReference type="CDD" id="cd10936">
    <property type="entry name" value="CE4_DAC2"/>
    <property type="match status" value="1"/>
</dbReference>
<proteinExistence type="predicted"/>
<dbReference type="SUPFAM" id="SSF88713">
    <property type="entry name" value="Glycoside hydrolase/deacetylase"/>
    <property type="match status" value="1"/>
</dbReference>
<name>A0A926NB30_9BACL</name>
<dbReference type="Pfam" id="PF04748">
    <property type="entry name" value="Polysacc_deac_2"/>
    <property type="match status" value="1"/>
</dbReference>
<dbReference type="PANTHER" id="PTHR30105:SF2">
    <property type="entry name" value="DIVERGENT POLYSACCHARIDE DEACETYLASE SUPERFAMILY"/>
    <property type="match status" value="1"/>
</dbReference>
<reference evidence="1" key="1">
    <citation type="submission" date="2020-09" db="EMBL/GenBank/DDBJ databases">
        <title>A novel bacterium of genus Hazenella, isolated from South China Sea.</title>
        <authorList>
            <person name="Huang H."/>
            <person name="Mo K."/>
            <person name="Hu Y."/>
        </authorList>
    </citation>
    <scope>NUCLEOTIDE SEQUENCE</scope>
    <source>
        <strain evidence="1">IB182357</strain>
    </source>
</reference>